<evidence type="ECO:0000313" key="6">
    <source>
        <dbReference type="Proteomes" id="UP000282211"/>
    </source>
</evidence>
<dbReference type="Gene3D" id="3.40.50.1360">
    <property type="match status" value="1"/>
</dbReference>
<name>A0A420WE50_9PROT</name>
<comment type="caution">
    <text evidence="5">The sequence shown here is derived from an EMBL/GenBank/DDBJ whole genome shotgun (WGS) entry which is preliminary data.</text>
</comment>
<keyword evidence="6" id="KW-1185">Reference proteome</keyword>
<dbReference type="InterPro" id="IPR037171">
    <property type="entry name" value="NagB/RpiA_transferase-like"/>
</dbReference>
<dbReference type="PANTHER" id="PTHR30363">
    <property type="entry name" value="HTH-TYPE TRANSCRIPTIONAL REGULATOR SRLR-RELATED"/>
    <property type="match status" value="1"/>
</dbReference>
<evidence type="ECO:0000259" key="4">
    <source>
        <dbReference type="PROSITE" id="PS51000"/>
    </source>
</evidence>
<dbReference type="SUPFAM" id="SSF100950">
    <property type="entry name" value="NagB/RpiA/CoA transferase-like"/>
    <property type="match status" value="1"/>
</dbReference>
<dbReference type="AlphaFoldDB" id="A0A420WE50"/>
<dbReference type="InterPro" id="IPR014036">
    <property type="entry name" value="DeoR-like_C"/>
</dbReference>
<dbReference type="PROSITE" id="PS51000">
    <property type="entry name" value="HTH_DEOR_2"/>
    <property type="match status" value="1"/>
</dbReference>
<evidence type="ECO:0000256" key="2">
    <source>
        <dbReference type="ARBA" id="ARBA00023015"/>
    </source>
</evidence>
<organism evidence="5 6">
    <name type="scientific">Litorimonas taeanensis</name>
    <dbReference type="NCBI Taxonomy" id="568099"/>
    <lineage>
        <taxon>Bacteria</taxon>
        <taxon>Pseudomonadati</taxon>
        <taxon>Pseudomonadota</taxon>
        <taxon>Alphaproteobacteria</taxon>
        <taxon>Maricaulales</taxon>
        <taxon>Robiginitomaculaceae</taxon>
    </lineage>
</organism>
<dbReference type="InterPro" id="IPR036390">
    <property type="entry name" value="WH_DNA-bd_sf"/>
</dbReference>
<dbReference type="Pfam" id="PF00455">
    <property type="entry name" value="DeoRC"/>
    <property type="match status" value="1"/>
</dbReference>
<dbReference type="InParanoid" id="A0A420WE50"/>
<dbReference type="Proteomes" id="UP000282211">
    <property type="component" value="Unassembled WGS sequence"/>
</dbReference>
<dbReference type="SMART" id="SM00420">
    <property type="entry name" value="HTH_DEOR"/>
    <property type="match status" value="1"/>
</dbReference>
<sequence>MAILEMVSERGFVATEAMVTEFDVTPQTIRRDLNELKAHGLLTRFHGGAGQADSVENRPYKDRLKSGVDAKRKIAELTASLVPNGASLFLNIGTTTEFVAQALLGHENLHVVTNNINVAQILAHNSSFKIMIAGGEVRSQDGAIIGSSSVDFVNEFRLDIGIVGIGGIDEAGVLLDFDHQEVKTARTILRNSRKTILVADQHKFGRPAMNRMGHLEDLDMLVTDRALSSNYQTLCENSGVNVFIAS</sequence>
<protein>
    <submittedName>
        <fullName evidence="5">DeoR family transcriptional regulator</fullName>
    </submittedName>
</protein>
<dbReference type="GO" id="GO:0003700">
    <property type="term" value="F:DNA-binding transcription factor activity"/>
    <property type="evidence" value="ECO:0007669"/>
    <property type="project" value="InterPro"/>
</dbReference>
<evidence type="ECO:0000256" key="3">
    <source>
        <dbReference type="ARBA" id="ARBA00023163"/>
    </source>
</evidence>
<dbReference type="InterPro" id="IPR050313">
    <property type="entry name" value="Carb_Metab_HTH_regulators"/>
</dbReference>
<dbReference type="PRINTS" id="PR00037">
    <property type="entry name" value="HTHLACR"/>
</dbReference>
<evidence type="ECO:0000256" key="1">
    <source>
        <dbReference type="ARBA" id="ARBA00022491"/>
    </source>
</evidence>
<accession>A0A420WE50</accession>
<feature type="domain" description="HTH deoR-type" evidence="4">
    <location>
        <begin position="1"/>
        <end position="51"/>
    </location>
</feature>
<proteinExistence type="predicted"/>
<keyword evidence="1" id="KW-0678">Repressor</keyword>
<dbReference type="EMBL" id="RBII01000002">
    <property type="protein sequence ID" value="RKQ69190.1"/>
    <property type="molecule type" value="Genomic_DNA"/>
</dbReference>
<gene>
    <name evidence="5" type="ORF">DES40_1989</name>
</gene>
<dbReference type="PANTHER" id="PTHR30363:SF4">
    <property type="entry name" value="GLYCEROL-3-PHOSPHATE REGULON REPRESSOR"/>
    <property type="match status" value="1"/>
</dbReference>
<keyword evidence="3" id="KW-0804">Transcription</keyword>
<reference evidence="5 6" key="1">
    <citation type="submission" date="2018-10" db="EMBL/GenBank/DDBJ databases">
        <title>Genomic Encyclopedia of Type Strains, Phase IV (KMG-IV): sequencing the most valuable type-strain genomes for metagenomic binning, comparative biology and taxonomic classification.</title>
        <authorList>
            <person name="Goeker M."/>
        </authorList>
    </citation>
    <scope>NUCLEOTIDE SEQUENCE [LARGE SCALE GENOMIC DNA]</scope>
    <source>
        <strain evidence="5 6">DSM 22008</strain>
    </source>
</reference>
<dbReference type="FunCoup" id="A0A420WE50">
    <property type="interactions" value="16"/>
</dbReference>
<dbReference type="SUPFAM" id="SSF46785">
    <property type="entry name" value="Winged helix' DNA-binding domain"/>
    <property type="match status" value="1"/>
</dbReference>
<dbReference type="SMART" id="SM01134">
    <property type="entry name" value="DeoRC"/>
    <property type="match status" value="1"/>
</dbReference>
<keyword evidence="2" id="KW-0805">Transcription regulation</keyword>
<dbReference type="Pfam" id="PF08220">
    <property type="entry name" value="HTH_DeoR"/>
    <property type="match status" value="1"/>
</dbReference>
<evidence type="ECO:0000313" key="5">
    <source>
        <dbReference type="EMBL" id="RKQ69190.1"/>
    </source>
</evidence>
<dbReference type="InterPro" id="IPR001034">
    <property type="entry name" value="DeoR_HTH"/>
</dbReference>